<gene>
    <name evidence="10 14" type="primary">thiE</name>
    <name evidence="14" type="ORF">H5V45_20885</name>
</gene>
<evidence type="ECO:0000256" key="2">
    <source>
        <dbReference type="ARBA" id="ARBA00005165"/>
    </source>
</evidence>
<comment type="cofactor">
    <cofactor evidence="10">
        <name>Mg(2+)</name>
        <dbReference type="ChEBI" id="CHEBI:18420"/>
    </cofactor>
    <text evidence="10">Binds 1 Mg(2+) ion per subunit.</text>
</comment>
<dbReference type="Proteomes" id="UP000523955">
    <property type="component" value="Unassembled WGS sequence"/>
</dbReference>
<dbReference type="PANTHER" id="PTHR20857:SF15">
    <property type="entry name" value="THIAMINE-PHOSPHATE SYNTHASE"/>
    <property type="match status" value="1"/>
</dbReference>
<name>A0A7X0VCH9_9ACTN</name>
<feature type="binding site" evidence="10">
    <location>
        <begin position="139"/>
        <end position="141"/>
    </location>
    <ligand>
        <name>2-[(2R,5Z)-2-carboxy-4-methylthiazol-5(2H)-ylidene]ethyl phosphate</name>
        <dbReference type="ChEBI" id="CHEBI:62899"/>
    </ligand>
</feature>
<keyword evidence="15" id="KW-1185">Reference proteome</keyword>
<keyword evidence="5 10" id="KW-0460">Magnesium</keyword>
<dbReference type="HAMAP" id="MF_00097">
    <property type="entry name" value="TMP_synthase"/>
    <property type="match status" value="1"/>
</dbReference>
<evidence type="ECO:0000256" key="4">
    <source>
        <dbReference type="ARBA" id="ARBA00022723"/>
    </source>
</evidence>
<keyword evidence="6 10" id="KW-0784">Thiamine biosynthesis</keyword>
<keyword evidence="3 10" id="KW-0808">Transferase</keyword>
<evidence type="ECO:0000256" key="10">
    <source>
        <dbReference type="HAMAP-Rule" id="MF_00097"/>
    </source>
</evidence>
<feature type="binding site" evidence="10">
    <location>
        <position position="113"/>
    </location>
    <ligand>
        <name>4-amino-2-methyl-5-(diphosphooxymethyl)pyrimidine</name>
        <dbReference type="ChEBI" id="CHEBI:57841"/>
    </ligand>
</feature>
<feature type="binding site" evidence="10">
    <location>
        <begin position="42"/>
        <end position="46"/>
    </location>
    <ligand>
        <name>4-amino-2-methyl-5-(diphosphooxymethyl)pyrimidine</name>
        <dbReference type="ChEBI" id="CHEBI:57841"/>
    </ligand>
</feature>
<dbReference type="PANTHER" id="PTHR20857">
    <property type="entry name" value="THIAMINE-PHOSPHATE PYROPHOSPHORYLASE"/>
    <property type="match status" value="1"/>
</dbReference>
<comment type="pathway">
    <text evidence="2 10 12">Cofactor biosynthesis; thiamine diphosphate biosynthesis; thiamine phosphate from 4-amino-2-methyl-5-diphosphomethylpyrimidine and 4-methyl-5-(2-phosphoethyl)-thiazole: step 1/1.</text>
</comment>
<dbReference type="InterPro" id="IPR036206">
    <property type="entry name" value="ThiamineP_synth_sf"/>
</dbReference>
<dbReference type="CDD" id="cd00564">
    <property type="entry name" value="TMP_TenI"/>
    <property type="match status" value="1"/>
</dbReference>
<evidence type="ECO:0000256" key="12">
    <source>
        <dbReference type="RuleBase" id="RU004253"/>
    </source>
</evidence>
<comment type="catalytic activity">
    <reaction evidence="9 10 11">
        <text>2-[(2R,5Z)-2-carboxy-4-methylthiazol-5(2H)-ylidene]ethyl phosphate + 4-amino-2-methyl-5-(diphosphooxymethyl)pyrimidine + 2 H(+) = thiamine phosphate + CO2 + diphosphate</text>
        <dbReference type="Rhea" id="RHEA:47844"/>
        <dbReference type="ChEBI" id="CHEBI:15378"/>
        <dbReference type="ChEBI" id="CHEBI:16526"/>
        <dbReference type="ChEBI" id="CHEBI:33019"/>
        <dbReference type="ChEBI" id="CHEBI:37575"/>
        <dbReference type="ChEBI" id="CHEBI:57841"/>
        <dbReference type="ChEBI" id="CHEBI:62899"/>
        <dbReference type="EC" id="2.5.1.3"/>
    </reaction>
</comment>
<evidence type="ECO:0000256" key="5">
    <source>
        <dbReference type="ARBA" id="ARBA00022842"/>
    </source>
</evidence>
<dbReference type="AlphaFoldDB" id="A0A7X0VCH9"/>
<comment type="function">
    <text evidence="1 10">Condenses 4-methyl-5-(beta-hydroxyethyl)thiazole monophosphate (THZ-P) and 2-methyl-4-amino-5-hydroxymethyl pyrimidine pyrophosphate (HMP-PP) to form thiamine monophosphate (TMP).</text>
</comment>
<protein>
    <recommendedName>
        <fullName evidence="10">Thiamine-phosphate synthase</fullName>
        <shortName evidence="10">TP synthase</shortName>
        <shortName evidence="10">TPS</shortName>
        <ecNumber evidence="10">2.5.1.3</ecNumber>
    </recommendedName>
    <alternativeName>
        <fullName evidence="10">Thiamine-phosphate pyrophosphorylase</fullName>
        <shortName evidence="10">TMP pyrophosphorylase</shortName>
        <shortName evidence="10">TMP-PPase</shortName>
    </alternativeName>
</protein>
<comment type="caution">
    <text evidence="10">Lacks conserved residue(s) required for the propagation of feature annotation.</text>
</comment>
<comment type="caution">
    <text evidence="14">The sequence shown here is derived from an EMBL/GenBank/DDBJ whole genome shotgun (WGS) entry which is preliminary data.</text>
</comment>
<dbReference type="UniPathway" id="UPA00060">
    <property type="reaction ID" value="UER00141"/>
</dbReference>
<comment type="similarity">
    <text evidence="10 11">Belongs to the thiamine-phosphate synthase family.</text>
</comment>
<proteinExistence type="inferred from homology"/>
<feature type="domain" description="Thiamine phosphate synthase/TenI" evidence="13">
    <location>
        <begin position="23"/>
        <end position="191"/>
    </location>
</feature>
<dbReference type="GO" id="GO:0004789">
    <property type="term" value="F:thiamine-phosphate diphosphorylase activity"/>
    <property type="evidence" value="ECO:0007669"/>
    <property type="project" value="UniProtKB-UniRule"/>
</dbReference>
<dbReference type="GO" id="GO:0005737">
    <property type="term" value="C:cytoplasm"/>
    <property type="evidence" value="ECO:0007669"/>
    <property type="project" value="TreeGrafter"/>
</dbReference>
<dbReference type="InterPro" id="IPR013785">
    <property type="entry name" value="Aldolase_TIM"/>
</dbReference>
<reference evidence="14 15" key="1">
    <citation type="submission" date="2020-08" db="EMBL/GenBank/DDBJ databases">
        <authorList>
            <person name="Seo M.-J."/>
        </authorList>
    </citation>
    <scope>NUCLEOTIDE SEQUENCE [LARGE SCALE GENOMIC DNA]</scope>
    <source>
        <strain evidence="14 15">KIGAM211</strain>
    </source>
</reference>
<evidence type="ECO:0000313" key="14">
    <source>
        <dbReference type="EMBL" id="MBB6629786.1"/>
    </source>
</evidence>
<evidence type="ECO:0000259" key="13">
    <source>
        <dbReference type="Pfam" id="PF02581"/>
    </source>
</evidence>
<feature type="binding site" evidence="10">
    <location>
        <position position="74"/>
    </location>
    <ligand>
        <name>4-amino-2-methyl-5-(diphosphooxymethyl)pyrimidine</name>
        <dbReference type="ChEBI" id="CHEBI:57841"/>
    </ligand>
</feature>
<feature type="binding site" evidence="10">
    <location>
        <position position="142"/>
    </location>
    <ligand>
        <name>4-amino-2-methyl-5-(diphosphooxymethyl)pyrimidine</name>
        <dbReference type="ChEBI" id="CHEBI:57841"/>
    </ligand>
</feature>
<dbReference type="EMBL" id="JACKXE010000002">
    <property type="protein sequence ID" value="MBB6629786.1"/>
    <property type="molecule type" value="Genomic_DNA"/>
</dbReference>
<evidence type="ECO:0000313" key="15">
    <source>
        <dbReference type="Proteomes" id="UP000523955"/>
    </source>
</evidence>
<keyword evidence="4 10" id="KW-0479">Metal-binding</keyword>
<dbReference type="Pfam" id="PF02581">
    <property type="entry name" value="TMP-TENI"/>
    <property type="match status" value="1"/>
</dbReference>
<dbReference type="InterPro" id="IPR022998">
    <property type="entry name" value="ThiamineP_synth_TenI"/>
</dbReference>
<feature type="binding site" evidence="10">
    <location>
        <position position="94"/>
    </location>
    <ligand>
        <name>Mg(2+)</name>
        <dbReference type="ChEBI" id="CHEBI:18420"/>
    </ligand>
</feature>
<evidence type="ECO:0000256" key="6">
    <source>
        <dbReference type="ARBA" id="ARBA00022977"/>
    </source>
</evidence>
<feature type="binding site" evidence="10">
    <location>
        <position position="168"/>
    </location>
    <ligand>
        <name>2-[(2R,5Z)-2-carboxy-4-methylthiazol-5(2H)-ylidene]ethyl phosphate</name>
        <dbReference type="ChEBI" id="CHEBI:62899"/>
    </ligand>
</feature>
<evidence type="ECO:0000256" key="7">
    <source>
        <dbReference type="ARBA" id="ARBA00047334"/>
    </source>
</evidence>
<dbReference type="Gene3D" id="3.20.20.70">
    <property type="entry name" value="Aldolase class I"/>
    <property type="match status" value="1"/>
</dbReference>
<evidence type="ECO:0000256" key="9">
    <source>
        <dbReference type="ARBA" id="ARBA00047883"/>
    </source>
</evidence>
<dbReference type="NCBIfam" id="TIGR00693">
    <property type="entry name" value="thiE"/>
    <property type="match status" value="1"/>
</dbReference>
<comment type="catalytic activity">
    <reaction evidence="7 10 11">
        <text>4-methyl-5-(2-phosphooxyethyl)-thiazole + 4-amino-2-methyl-5-(diphosphooxymethyl)pyrimidine + H(+) = thiamine phosphate + diphosphate</text>
        <dbReference type="Rhea" id="RHEA:22328"/>
        <dbReference type="ChEBI" id="CHEBI:15378"/>
        <dbReference type="ChEBI" id="CHEBI:33019"/>
        <dbReference type="ChEBI" id="CHEBI:37575"/>
        <dbReference type="ChEBI" id="CHEBI:57841"/>
        <dbReference type="ChEBI" id="CHEBI:58296"/>
        <dbReference type="EC" id="2.5.1.3"/>
    </reaction>
</comment>
<dbReference type="EC" id="2.5.1.3" evidence="10"/>
<evidence type="ECO:0000256" key="8">
    <source>
        <dbReference type="ARBA" id="ARBA00047851"/>
    </source>
</evidence>
<dbReference type="SUPFAM" id="SSF51391">
    <property type="entry name" value="Thiamin phosphate synthase"/>
    <property type="match status" value="1"/>
</dbReference>
<organism evidence="14 15">
    <name type="scientific">Nocardioides luti</name>
    <dbReference type="NCBI Taxonomy" id="2761101"/>
    <lineage>
        <taxon>Bacteria</taxon>
        <taxon>Bacillati</taxon>
        <taxon>Actinomycetota</taxon>
        <taxon>Actinomycetes</taxon>
        <taxon>Propionibacteriales</taxon>
        <taxon>Nocardioidaceae</taxon>
        <taxon>Nocardioides</taxon>
    </lineage>
</organism>
<evidence type="ECO:0000256" key="3">
    <source>
        <dbReference type="ARBA" id="ARBA00022679"/>
    </source>
</evidence>
<evidence type="ECO:0000256" key="11">
    <source>
        <dbReference type="RuleBase" id="RU003826"/>
    </source>
</evidence>
<dbReference type="GO" id="GO:0009229">
    <property type="term" value="P:thiamine diphosphate biosynthetic process"/>
    <property type="evidence" value="ECO:0007669"/>
    <property type="project" value="UniProtKB-UniRule"/>
</dbReference>
<sequence length="211" mass="21805">MDVLPRFHLITDFGPLDRDALTRLLAVVGEGAVGTPRVDAVQVRAKQASDREVVAWTRELLAELAPRGTRVIVNDRLDVALAAGAHGVHLGRNDLSVADARALAPVDFLVGATCRGPEHAIAARAEGADYAGVGPVHATSTKDGLPDPLGLDVLAATAREIPAIAIGGITAARVRDVMTSGAHGVAVVAAVWKDPDPPGAAREIAELVHTS</sequence>
<dbReference type="InterPro" id="IPR034291">
    <property type="entry name" value="TMP_synthase"/>
</dbReference>
<dbReference type="GO" id="GO:0009228">
    <property type="term" value="P:thiamine biosynthetic process"/>
    <property type="evidence" value="ECO:0007669"/>
    <property type="project" value="UniProtKB-KW"/>
</dbReference>
<dbReference type="GO" id="GO:0000287">
    <property type="term" value="F:magnesium ion binding"/>
    <property type="evidence" value="ECO:0007669"/>
    <property type="project" value="UniProtKB-UniRule"/>
</dbReference>
<comment type="catalytic activity">
    <reaction evidence="8 10 11">
        <text>2-(2-carboxy-4-methylthiazol-5-yl)ethyl phosphate + 4-amino-2-methyl-5-(diphosphooxymethyl)pyrimidine + 2 H(+) = thiamine phosphate + CO2 + diphosphate</text>
        <dbReference type="Rhea" id="RHEA:47848"/>
        <dbReference type="ChEBI" id="CHEBI:15378"/>
        <dbReference type="ChEBI" id="CHEBI:16526"/>
        <dbReference type="ChEBI" id="CHEBI:33019"/>
        <dbReference type="ChEBI" id="CHEBI:37575"/>
        <dbReference type="ChEBI" id="CHEBI:57841"/>
        <dbReference type="ChEBI" id="CHEBI:62890"/>
        <dbReference type="EC" id="2.5.1.3"/>
    </reaction>
</comment>
<evidence type="ECO:0000256" key="1">
    <source>
        <dbReference type="ARBA" id="ARBA00003814"/>
    </source>
</evidence>
<accession>A0A7X0VCH9</accession>
<feature type="binding site" evidence="10">
    <location>
        <position position="75"/>
    </location>
    <ligand>
        <name>Mg(2+)</name>
        <dbReference type="ChEBI" id="CHEBI:18420"/>
    </ligand>
</feature>